<keyword evidence="2" id="KW-1185">Reference proteome</keyword>
<evidence type="ECO:0008006" key="3">
    <source>
        <dbReference type="Google" id="ProtNLM"/>
    </source>
</evidence>
<protein>
    <recommendedName>
        <fullName evidence="3">Plasmid replication protein</fullName>
    </recommendedName>
</protein>
<dbReference type="Proteomes" id="UP000617555">
    <property type="component" value="Unassembled WGS sequence"/>
</dbReference>
<proteinExistence type="predicted"/>
<accession>A0ABQ1IVA9</accession>
<name>A0ABQ1IVA9_9GAMM</name>
<dbReference type="EMBL" id="BMII01000008">
    <property type="protein sequence ID" value="GGB53021.1"/>
    <property type="molecule type" value="Genomic_DNA"/>
</dbReference>
<evidence type="ECO:0000313" key="2">
    <source>
        <dbReference type="Proteomes" id="UP000617555"/>
    </source>
</evidence>
<evidence type="ECO:0000313" key="1">
    <source>
        <dbReference type="EMBL" id="GGB53021.1"/>
    </source>
</evidence>
<reference evidence="2" key="1">
    <citation type="journal article" date="2019" name="Int. J. Syst. Evol. Microbiol.">
        <title>The Global Catalogue of Microorganisms (GCM) 10K type strain sequencing project: providing services to taxonomists for standard genome sequencing and annotation.</title>
        <authorList>
            <consortium name="The Broad Institute Genomics Platform"/>
            <consortium name="The Broad Institute Genome Sequencing Center for Infectious Disease"/>
            <person name="Wu L."/>
            <person name="Ma J."/>
        </authorList>
    </citation>
    <scope>NUCLEOTIDE SEQUENCE [LARGE SCALE GENOMIC DNA]</scope>
    <source>
        <strain evidence="2">CGMCC 1.15339</strain>
    </source>
</reference>
<organism evidence="1 2">
    <name type="scientific">Shewanella inventionis</name>
    <dbReference type="NCBI Taxonomy" id="1738770"/>
    <lineage>
        <taxon>Bacteria</taxon>
        <taxon>Pseudomonadati</taxon>
        <taxon>Pseudomonadota</taxon>
        <taxon>Gammaproteobacteria</taxon>
        <taxon>Alteromonadales</taxon>
        <taxon>Shewanellaceae</taxon>
        <taxon>Shewanella</taxon>
    </lineage>
</organism>
<dbReference type="RefSeq" id="WP_188737980.1">
    <property type="nucleotide sequence ID" value="NZ_BMII01000008.1"/>
</dbReference>
<sequence length="379" mass="43279">MENLLATDDSTGLIHEDDECYQQKLDLFALVDAPEKQLIKGKYVRSPYSNSIGTIDLIPRFKRGENAIVPVSELVGKKLKIENRYRIGRNELVCQIQPAVIERTVNGEKVEFYAYPGDREDLTEKLLFLIASNRGLSKIRMPGGVDRFGIYFSLYEIREELKKLGKTRSYDVIRESLIVIRDSRTNISQIDGTRSITITHDIFADAILEVSGSGRGRDRCSITFSDYVIEQIQLLNYRQYPFASINSHPSPLSRFIHSYLTNNWTNAANGVTRQLFVNEVFEAFGKDHLTDAVKRRDMRTGLAILVKAGWFTNVPYSQKMLKNGKQEHYYELTPTEVFVEEVIRANAKKKGLRIIDDKVRTDPGFTLPAQKGRLSVDLK</sequence>
<comment type="caution">
    <text evidence="1">The sequence shown here is derived from an EMBL/GenBank/DDBJ whole genome shotgun (WGS) entry which is preliminary data.</text>
</comment>
<gene>
    <name evidence="1" type="ORF">GCM10011607_11910</name>
</gene>